<name>A0A7U0GBC7_9CAUD</name>
<protein>
    <submittedName>
        <fullName evidence="1">Putative DNA-directed RNA polymerase beta subunit</fullName>
    </submittedName>
</protein>
<evidence type="ECO:0000313" key="1">
    <source>
        <dbReference type="EMBL" id="QQV92048.1"/>
    </source>
</evidence>
<accession>A0A7U0GBC7</accession>
<keyword evidence="1" id="KW-0804">Transcription</keyword>
<organism evidence="1 2">
    <name type="scientific">Klebsiella phage vB_KpM_FBKp24</name>
    <dbReference type="NCBI Taxonomy" id="2801834"/>
    <lineage>
        <taxon>Viruses</taxon>
        <taxon>Duplodnaviria</taxon>
        <taxon>Heunggongvirae</taxon>
        <taxon>Uroviricota</taxon>
        <taxon>Caudoviricetes</taxon>
        <taxon>Chimalliviridae</taxon>
        <taxon>Maaswegvirus</taxon>
        <taxon>Maaswegvirus Kp24</taxon>
    </lineage>
</organism>
<proteinExistence type="predicted"/>
<reference evidence="1 2" key="1">
    <citation type="submission" date="2020-12" db="EMBL/GenBank/DDBJ databases">
        <title>Genomic characterization of four novel bacteriophages infecting Klebsiella pneumoniae.</title>
        <authorList>
            <person name="Estrada Bonilla B."/>
            <person name="Costa A.R."/>
            <person name="van Rossum T."/>
            <person name="Hagedoorn S."/>
            <person name="Wallinga H."/>
            <person name="Xiao M."/>
            <person name="Song W."/>
            <person name="Haas P.-J."/>
            <person name="Nobrega F.L."/>
            <person name="Brouns S.J.J."/>
        </authorList>
    </citation>
    <scope>NUCLEOTIDE SEQUENCE [LARGE SCALE GENOMIC DNA]</scope>
</reference>
<dbReference type="Proteomes" id="UP000596381">
    <property type="component" value="Segment"/>
</dbReference>
<dbReference type="EMBL" id="MW394391">
    <property type="protein sequence ID" value="QQV92048.1"/>
    <property type="molecule type" value="Genomic_DNA"/>
</dbReference>
<evidence type="ECO:0000313" key="2">
    <source>
        <dbReference type="Proteomes" id="UP000596381"/>
    </source>
</evidence>
<dbReference type="GO" id="GO:0000428">
    <property type="term" value="C:DNA-directed RNA polymerase complex"/>
    <property type="evidence" value="ECO:0007669"/>
    <property type="project" value="UniProtKB-KW"/>
</dbReference>
<keyword evidence="2" id="KW-1185">Reference proteome</keyword>
<gene>
    <name evidence="1" type="ORF">vBKpMFBKp24_026</name>
</gene>
<sequence length="455" mass="51854">MIKRDYLLAALNYGSYLYKGWVIDAFGIVQYPAKDEERRPSGKYPLYFKDEPKRQDFEEYPYQLFIDDDRVVFFDPVRKDWDVLQGAEPNKAPFHFKDEIELQPGDLINVKEKITTLVGNVLVNQTVLCHSFGDKISFVTGQIKLGKIEDKIAALLQSPPDDPNDRDPKAIYTDELEKRYYPAAYSITGWCQLAAPAATPYTIVTAPDMAERRKALYEQYKDQLDNPAIVAKIMAELIKYDIEFQSQDPEKGFLRPGSKDFDVVRAKAYISHAVEYDFENRNKITVIQNPLSEQWDITKLPEMANSLIDGSFNRGAVTALGGEAAKFIGRFFLNTKITEDDCGSKLGIKHMVTKDNESNFHWAYYFNDKNELSLMTPEVAATVHGRTFIFRSPQFCHTENGNFCVKCMGKRFEGSRNALGALATEVGNILMSISMAKMHGAALKTTRWNWKRALK</sequence>
<keyword evidence="1" id="KW-0240">DNA-directed RNA polymerase</keyword>